<keyword evidence="2" id="KW-1185">Reference proteome</keyword>
<organism evidence="1 2">
    <name type="scientific">Paenibacillus filicis</name>
    <dbReference type="NCBI Taxonomy" id="669464"/>
    <lineage>
        <taxon>Bacteria</taxon>
        <taxon>Bacillati</taxon>
        <taxon>Bacillota</taxon>
        <taxon>Bacilli</taxon>
        <taxon>Bacillales</taxon>
        <taxon>Paenibacillaceae</taxon>
        <taxon>Paenibacillus</taxon>
    </lineage>
</organism>
<dbReference type="Proteomes" id="UP001469365">
    <property type="component" value="Unassembled WGS sequence"/>
</dbReference>
<name>A0ABU9DRW8_9BACL</name>
<dbReference type="EMBL" id="JBBPCC010000022">
    <property type="protein sequence ID" value="MEK8131582.1"/>
    <property type="molecule type" value="Genomic_DNA"/>
</dbReference>
<proteinExistence type="predicted"/>
<comment type="caution">
    <text evidence="1">The sequence shown here is derived from an EMBL/GenBank/DDBJ whole genome shotgun (WGS) entry which is preliminary data.</text>
</comment>
<sequence length="138" mass="16177">MGEIILISTYMQNYFDEDICVIILSNNESINQYRLGHAISDILHQVDVDFSIKHEELPINEKELKKYCGTYLKDKIQVELINGKLYFTRFSGNLHVEVYPVGEGRFARRYFDQTHPYSFTQKNGKMTFFGYDKDDSAI</sequence>
<evidence type="ECO:0000313" key="1">
    <source>
        <dbReference type="EMBL" id="MEK8131582.1"/>
    </source>
</evidence>
<accession>A0ABU9DRW8</accession>
<gene>
    <name evidence="1" type="ORF">WMW72_27105</name>
</gene>
<reference evidence="1 2" key="1">
    <citation type="submission" date="2024-04" db="EMBL/GenBank/DDBJ databases">
        <title>draft genome sequnece of Paenibacillus filicis.</title>
        <authorList>
            <person name="Kim D.-U."/>
        </authorList>
    </citation>
    <scope>NUCLEOTIDE SEQUENCE [LARGE SCALE GENOMIC DNA]</scope>
    <source>
        <strain evidence="1 2">KACC14197</strain>
    </source>
</reference>
<evidence type="ECO:0000313" key="2">
    <source>
        <dbReference type="Proteomes" id="UP001469365"/>
    </source>
</evidence>
<protein>
    <submittedName>
        <fullName evidence="1">Uncharacterized protein</fullName>
    </submittedName>
</protein>